<gene>
    <name evidence="1" type="ORF">BJ138DRAFT_1162358</name>
</gene>
<dbReference type="Proteomes" id="UP000790377">
    <property type="component" value="Unassembled WGS sequence"/>
</dbReference>
<protein>
    <submittedName>
        <fullName evidence="1">Uncharacterized protein</fullName>
    </submittedName>
</protein>
<dbReference type="EMBL" id="MU268003">
    <property type="protein sequence ID" value="KAH7906557.1"/>
    <property type="molecule type" value="Genomic_DNA"/>
</dbReference>
<evidence type="ECO:0000313" key="1">
    <source>
        <dbReference type="EMBL" id="KAH7906557.1"/>
    </source>
</evidence>
<proteinExistence type="predicted"/>
<reference evidence="1" key="1">
    <citation type="journal article" date="2021" name="New Phytol.">
        <title>Evolutionary innovations through gain and loss of genes in the ectomycorrhizal Boletales.</title>
        <authorList>
            <person name="Wu G."/>
            <person name="Miyauchi S."/>
            <person name="Morin E."/>
            <person name="Kuo A."/>
            <person name="Drula E."/>
            <person name="Varga T."/>
            <person name="Kohler A."/>
            <person name="Feng B."/>
            <person name="Cao Y."/>
            <person name="Lipzen A."/>
            <person name="Daum C."/>
            <person name="Hundley H."/>
            <person name="Pangilinan J."/>
            <person name="Johnson J."/>
            <person name="Barry K."/>
            <person name="LaButti K."/>
            <person name="Ng V."/>
            <person name="Ahrendt S."/>
            <person name="Min B."/>
            <person name="Choi I.G."/>
            <person name="Park H."/>
            <person name="Plett J.M."/>
            <person name="Magnuson J."/>
            <person name="Spatafora J.W."/>
            <person name="Nagy L.G."/>
            <person name="Henrissat B."/>
            <person name="Grigoriev I.V."/>
            <person name="Yang Z.L."/>
            <person name="Xu J."/>
            <person name="Martin F.M."/>
        </authorList>
    </citation>
    <scope>NUCLEOTIDE SEQUENCE</scope>
    <source>
        <strain evidence="1">ATCC 28755</strain>
    </source>
</reference>
<evidence type="ECO:0000313" key="2">
    <source>
        <dbReference type="Proteomes" id="UP000790377"/>
    </source>
</evidence>
<comment type="caution">
    <text evidence="1">The sequence shown here is derived from an EMBL/GenBank/DDBJ whole genome shotgun (WGS) entry which is preliminary data.</text>
</comment>
<accession>A0ACB8A1J4</accession>
<sequence length="205" mass="22931">MALLSIPNTTLKLTMSKNDPLNTNILTSESKIIYTIETILHHRPSWGSKRSTTVTRGNIGGGNIGGGDSRLQVGVIEWPANPADRPSVIVGTRSVEMTKTGLYTAPEMFQASDGQLYEWQIRDYRSHLVPLKTPKSQAYVATFLTSSSRPSFFSPRKVHTASLFVPPEGIAILDDIIVTFVYFESQWRERERAKARRWDTPFGMG</sequence>
<keyword evidence="2" id="KW-1185">Reference proteome</keyword>
<organism evidence="1 2">
    <name type="scientific">Hygrophoropsis aurantiaca</name>
    <dbReference type="NCBI Taxonomy" id="72124"/>
    <lineage>
        <taxon>Eukaryota</taxon>
        <taxon>Fungi</taxon>
        <taxon>Dikarya</taxon>
        <taxon>Basidiomycota</taxon>
        <taxon>Agaricomycotina</taxon>
        <taxon>Agaricomycetes</taxon>
        <taxon>Agaricomycetidae</taxon>
        <taxon>Boletales</taxon>
        <taxon>Coniophorineae</taxon>
        <taxon>Hygrophoropsidaceae</taxon>
        <taxon>Hygrophoropsis</taxon>
    </lineage>
</organism>
<name>A0ACB8A1J4_9AGAM</name>